<dbReference type="EMBL" id="JARBJD010000129">
    <property type="protein sequence ID" value="KAK2950839.1"/>
    <property type="molecule type" value="Genomic_DNA"/>
</dbReference>
<keyword evidence="2" id="KW-1185">Reference proteome</keyword>
<name>A0ABQ9XGP0_9EUKA</name>
<accession>A0ABQ9XGP0</accession>
<gene>
    <name evidence="1" type="ORF">BLNAU_14257</name>
</gene>
<reference evidence="1 2" key="1">
    <citation type="journal article" date="2022" name="bioRxiv">
        <title>Genomics of Preaxostyla Flagellates Illuminates Evolutionary Transitions and the Path Towards Mitochondrial Loss.</title>
        <authorList>
            <person name="Novak L.V.F."/>
            <person name="Treitli S.C."/>
            <person name="Pyrih J."/>
            <person name="Halakuc P."/>
            <person name="Pipaliya S.V."/>
            <person name="Vacek V."/>
            <person name="Brzon O."/>
            <person name="Soukal P."/>
            <person name="Eme L."/>
            <person name="Dacks J.B."/>
            <person name="Karnkowska A."/>
            <person name="Elias M."/>
            <person name="Hampl V."/>
        </authorList>
    </citation>
    <scope>NUCLEOTIDE SEQUENCE [LARGE SCALE GENOMIC DNA]</scope>
    <source>
        <strain evidence="1">NAU3</strain>
        <tissue evidence="1">Gut</tissue>
    </source>
</reference>
<dbReference type="Proteomes" id="UP001281761">
    <property type="component" value="Unassembled WGS sequence"/>
</dbReference>
<protein>
    <submittedName>
        <fullName evidence="1">Uncharacterized protein</fullName>
    </submittedName>
</protein>
<evidence type="ECO:0000313" key="1">
    <source>
        <dbReference type="EMBL" id="KAK2950839.1"/>
    </source>
</evidence>
<proteinExistence type="predicted"/>
<sequence length="843" mass="97240">MSERPPQDDDAITLPTSIASDWRLVLHDSITSDTLRQGCLSIFEHVNSGQNLAPIEVNHAVRFLEYAGIHVKYRRYPHNQLLEPLLSEELCRKRNVTSALVKLVCHSSDTLRTAAFSFLDVRFSPSSSDIYPEVAVTDLLPQLIKSLNPLEHPLNGTTTKFHRHLTSILDNFFGNSEPKDVRRGILIYMSPSRLRSLQPQSLDSIFNSSLKYLRTLTAAPSCSADTRPGLLLFSDMPQFNLIMMNTGLRSQYPEIQPVFGEIRKEILAELAKLLGLSSIHEADLCLHSNWKYPKTAEPWLKGFEYLLGRVSEGTQFSDLETLAIALLLSNRPSFLELFFDSDDKFGFKIKDTIMSSSKLDTNSLWTLFTPTQPHHATIIHKSLKEFIRHDHPITFEKQIWNGWFTSFVNAVSPSKLPFTGEFIALHITLIEVLREHLHMIDLNDFGRKCEWKDESRSELDETYRAFYTHTRDYIDHLNLHPFALDDERSDVILNFLRKWYLRDFENSLNKPYREDTRKAMDEVALSSSSPPSILTSELVCHLTDDEVINIVDRIVALLESDSCLDDDTILRICAFHKHQRQYVHLPDLFRKAGRSIEQYFHAFECLLSLPIDYFDRSPVNYLLTSRWDTKPTFDEWDDVDFERVGIVKRVISQNTLPVDSDSNPLNKLLLPFVFEIIPLAPHCAARLCQSQLDRLLAPSVDVLCAYFIRPPDGSWRESKKRKELFVKLCQYCDQRVTSHCLKRTGFFSRFVTAMFDHNFKASEFFFKLIIAHGLSNKLEIEDLITVQRRVPNFLEEGWQDAMESLFVHGKDVANIHTPYKIKPMMRFFGGNVSCSHGLNVTHW</sequence>
<organism evidence="1 2">
    <name type="scientific">Blattamonas nauphoetae</name>
    <dbReference type="NCBI Taxonomy" id="2049346"/>
    <lineage>
        <taxon>Eukaryota</taxon>
        <taxon>Metamonada</taxon>
        <taxon>Preaxostyla</taxon>
        <taxon>Oxymonadida</taxon>
        <taxon>Blattamonas</taxon>
    </lineage>
</organism>
<evidence type="ECO:0000313" key="2">
    <source>
        <dbReference type="Proteomes" id="UP001281761"/>
    </source>
</evidence>
<comment type="caution">
    <text evidence="1">The sequence shown here is derived from an EMBL/GenBank/DDBJ whole genome shotgun (WGS) entry which is preliminary data.</text>
</comment>